<accession>A0A4Q1ARU4</accession>
<evidence type="ECO:0008006" key="3">
    <source>
        <dbReference type="Google" id="ProtNLM"/>
    </source>
</evidence>
<dbReference type="GO" id="GO:0003677">
    <property type="term" value="F:DNA binding"/>
    <property type="evidence" value="ECO:0007669"/>
    <property type="project" value="InterPro"/>
</dbReference>
<dbReference type="InterPro" id="IPR003477">
    <property type="entry name" value="PemK-like"/>
</dbReference>
<organism evidence="1 2">
    <name type="scientific">Halarcobacter ebronensis</name>
    <dbReference type="NCBI Taxonomy" id="1462615"/>
    <lineage>
        <taxon>Bacteria</taxon>
        <taxon>Pseudomonadati</taxon>
        <taxon>Campylobacterota</taxon>
        <taxon>Epsilonproteobacteria</taxon>
        <taxon>Campylobacterales</taxon>
        <taxon>Arcobacteraceae</taxon>
        <taxon>Halarcobacter</taxon>
    </lineage>
</organism>
<dbReference type="RefSeq" id="WP_129086114.1">
    <property type="nucleotide sequence ID" value="NZ_CP053836.1"/>
</dbReference>
<dbReference type="AlphaFoldDB" id="A0A4Q1ARU4"/>
<comment type="caution">
    <text evidence="1">The sequence shown here is derived from an EMBL/GenBank/DDBJ whole genome shotgun (WGS) entry which is preliminary data.</text>
</comment>
<evidence type="ECO:0000313" key="2">
    <source>
        <dbReference type="Proteomes" id="UP000289758"/>
    </source>
</evidence>
<dbReference type="SUPFAM" id="SSF50118">
    <property type="entry name" value="Cell growth inhibitor/plasmid maintenance toxic component"/>
    <property type="match status" value="1"/>
</dbReference>
<dbReference type="Proteomes" id="UP000289758">
    <property type="component" value="Unassembled WGS sequence"/>
</dbReference>
<dbReference type="Pfam" id="PF02452">
    <property type="entry name" value="PemK_toxin"/>
    <property type="match status" value="1"/>
</dbReference>
<gene>
    <name evidence="1" type="ORF">CRV07_01785</name>
</gene>
<name>A0A4Q1ARU4_9BACT</name>
<dbReference type="EMBL" id="PDKK01000001">
    <property type="protein sequence ID" value="RXK08557.1"/>
    <property type="molecule type" value="Genomic_DNA"/>
</dbReference>
<reference evidence="1 2" key="1">
    <citation type="submission" date="2017-10" db="EMBL/GenBank/DDBJ databases">
        <title>Genomics of the genus Arcobacter.</title>
        <authorList>
            <person name="Perez-Cataluna A."/>
            <person name="Figueras M.J."/>
        </authorList>
    </citation>
    <scope>NUCLEOTIDE SEQUENCE [LARGE SCALE GENOMIC DNA]</scope>
    <source>
        <strain evidence="1 2">CECT 8441</strain>
    </source>
</reference>
<dbReference type="Gene3D" id="2.30.30.110">
    <property type="match status" value="1"/>
</dbReference>
<sequence length="136" mass="16159">MEEDFDRWNRIKKDTHKKINSVGFKQREIFWLRLGQNIGNEEYGKGNEFQRPVLIVRKLTKDIFVGLPLTSTLKENDYFHQFSYNTKKGLVENSAMILQLKTFDKNRLMTRIGMINKIDFAKINEKISRLFIPSKD</sequence>
<dbReference type="InterPro" id="IPR011067">
    <property type="entry name" value="Plasmid_toxin/cell-grow_inhib"/>
</dbReference>
<proteinExistence type="predicted"/>
<dbReference type="OrthoDB" id="5325266at2"/>
<keyword evidence="2" id="KW-1185">Reference proteome</keyword>
<evidence type="ECO:0000313" key="1">
    <source>
        <dbReference type="EMBL" id="RXK08557.1"/>
    </source>
</evidence>
<protein>
    <recommendedName>
        <fullName evidence="3">Toxin-antitoxin system protein</fullName>
    </recommendedName>
</protein>